<gene>
    <name evidence="2" type="ORF">TPAB3V08_LOCUS7626</name>
</gene>
<feature type="compositionally biased region" description="Low complexity" evidence="1">
    <location>
        <begin position="172"/>
        <end position="188"/>
    </location>
</feature>
<sequence>MKYCWKWMYKSVQLHQLSEIETVVRLSKRRQKVGQPPNNTRLVVRHRPLNAQEFRMQRYRERMLEPTGEEEEEGSGEEGEDKSEKHYKEPLQAEQEFSGVGSDSSTTELSVTLTPRARFPKFLLPGLSRTEKDASEDEKQNGQDKEEDDASGKEKSESDQGGSGSEEERLTSKTSRSPSRSRSTSKSPPRSRSRSKSKSQSRSRSSSAASNKSASGSGSASASESGSESDK</sequence>
<feature type="compositionally biased region" description="Basic and acidic residues" evidence="1">
    <location>
        <begin position="129"/>
        <end position="158"/>
    </location>
</feature>
<feature type="compositionally biased region" description="Polar residues" evidence="1">
    <location>
        <begin position="101"/>
        <end position="113"/>
    </location>
</feature>
<feature type="compositionally biased region" description="Basic and acidic residues" evidence="1">
    <location>
        <begin position="82"/>
        <end position="91"/>
    </location>
</feature>
<keyword evidence="3" id="KW-1185">Reference proteome</keyword>
<feature type="compositionally biased region" description="Basic residues" evidence="1">
    <location>
        <begin position="189"/>
        <end position="201"/>
    </location>
</feature>
<name>A0ABN7P565_TIMPD</name>
<evidence type="ECO:0000313" key="2">
    <source>
        <dbReference type="EMBL" id="CAG2060670.1"/>
    </source>
</evidence>
<evidence type="ECO:0000256" key="1">
    <source>
        <dbReference type="SAM" id="MobiDB-lite"/>
    </source>
</evidence>
<feature type="compositionally biased region" description="Acidic residues" evidence="1">
    <location>
        <begin position="67"/>
        <end position="81"/>
    </location>
</feature>
<feature type="compositionally biased region" description="Basic and acidic residues" evidence="1">
    <location>
        <begin position="55"/>
        <end position="64"/>
    </location>
</feature>
<evidence type="ECO:0000313" key="3">
    <source>
        <dbReference type="Proteomes" id="UP001153148"/>
    </source>
</evidence>
<proteinExistence type="predicted"/>
<feature type="compositionally biased region" description="Low complexity" evidence="1">
    <location>
        <begin position="202"/>
        <end position="231"/>
    </location>
</feature>
<feature type="region of interest" description="Disordered" evidence="1">
    <location>
        <begin position="54"/>
        <end position="231"/>
    </location>
</feature>
<dbReference type="EMBL" id="CAJPIN010013108">
    <property type="protein sequence ID" value="CAG2060670.1"/>
    <property type="molecule type" value="Genomic_DNA"/>
</dbReference>
<comment type="caution">
    <text evidence="2">The sequence shown here is derived from an EMBL/GenBank/DDBJ whole genome shotgun (WGS) entry which is preliminary data.</text>
</comment>
<accession>A0ABN7P565</accession>
<reference evidence="2" key="1">
    <citation type="submission" date="2021-03" db="EMBL/GenBank/DDBJ databases">
        <authorList>
            <person name="Tran Van P."/>
        </authorList>
    </citation>
    <scope>NUCLEOTIDE SEQUENCE</scope>
</reference>
<dbReference type="InterPro" id="IPR007133">
    <property type="entry name" value="RNA_pol_II-assoc_Paf1"/>
</dbReference>
<protein>
    <submittedName>
        <fullName evidence="2">Uncharacterized protein</fullName>
    </submittedName>
</protein>
<organism evidence="2 3">
    <name type="scientific">Timema podura</name>
    <name type="common">Walking stick</name>
    <dbReference type="NCBI Taxonomy" id="61482"/>
    <lineage>
        <taxon>Eukaryota</taxon>
        <taxon>Metazoa</taxon>
        <taxon>Ecdysozoa</taxon>
        <taxon>Arthropoda</taxon>
        <taxon>Hexapoda</taxon>
        <taxon>Insecta</taxon>
        <taxon>Pterygota</taxon>
        <taxon>Neoptera</taxon>
        <taxon>Polyneoptera</taxon>
        <taxon>Phasmatodea</taxon>
        <taxon>Timematodea</taxon>
        <taxon>Timematoidea</taxon>
        <taxon>Timematidae</taxon>
        <taxon>Timema</taxon>
    </lineage>
</organism>
<dbReference type="Pfam" id="PF03985">
    <property type="entry name" value="Paf1"/>
    <property type="match status" value="1"/>
</dbReference>
<dbReference type="Proteomes" id="UP001153148">
    <property type="component" value="Unassembled WGS sequence"/>
</dbReference>